<dbReference type="PANTHER" id="PTHR12598">
    <property type="entry name" value="COPPER HOMEOSTASIS PROTEIN CUTC"/>
    <property type="match status" value="1"/>
</dbReference>
<dbReference type="InterPro" id="IPR005627">
    <property type="entry name" value="CutC-like"/>
</dbReference>
<dbReference type="GO" id="GO:0005507">
    <property type="term" value="F:copper ion binding"/>
    <property type="evidence" value="ECO:0007669"/>
    <property type="project" value="TreeGrafter"/>
</dbReference>
<name>A0A0R2JDT6_9LACO</name>
<reference evidence="3 4" key="1">
    <citation type="journal article" date="2015" name="Genome Announc.">
        <title>Expanding the biotechnology potential of lactobacilli through comparative genomics of 213 strains and associated genera.</title>
        <authorList>
            <person name="Sun Z."/>
            <person name="Harris H.M."/>
            <person name="McCann A."/>
            <person name="Guo C."/>
            <person name="Argimon S."/>
            <person name="Zhang W."/>
            <person name="Yang X."/>
            <person name="Jeffery I.B."/>
            <person name="Cooney J.C."/>
            <person name="Kagawa T.F."/>
            <person name="Liu W."/>
            <person name="Song Y."/>
            <person name="Salvetti E."/>
            <person name="Wrobel A."/>
            <person name="Rasinkangas P."/>
            <person name="Parkhill J."/>
            <person name="Rea M.C."/>
            <person name="O'Sullivan O."/>
            <person name="Ritari J."/>
            <person name="Douillard F.P."/>
            <person name="Paul Ross R."/>
            <person name="Yang R."/>
            <person name="Briner A.E."/>
            <person name="Felis G.E."/>
            <person name="de Vos W.M."/>
            <person name="Barrangou R."/>
            <person name="Klaenhammer T.R."/>
            <person name="Caufield P.W."/>
            <person name="Cui Y."/>
            <person name="Zhang H."/>
            <person name="O'Toole P.W."/>
        </authorList>
    </citation>
    <scope>NUCLEOTIDE SEQUENCE [LARGE SCALE GENOMIC DNA]</scope>
    <source>
        <strain evidence="3 4">DSM 20593</strain>
    </source>
</reference>
<dbReference type="PATRIC" id="fig|1616.3.peg.2"/>
<evidence type="ECO:0000313" key="3">
    <source>
        <dbReference type="EMBL" id="KRN75522.1"/>
    </source>
</evidence>
<dbReference type="Proteomes" id="UP000051655">
    <property type="component" value="Unassembled WGS sequence"/>
</dbReference>
<evidence type="ECO:0000313" key="4">
    <source>
        <dbReference type="Proteomes" id="UP000051655"/>
    </source>
</evidence>
<comment type="similarity">
    <text evidence="1">Belongs to the CutC family.</text>
</comment>
<dbReference type="EMBL" id="JQBP01000001">
    <property type="protein sequence ID" value="KRN75522.1"/>
    <property type="molecule type" value="Genomic_DNA"/>
</dbReference>
<dbReference type="PANTHER" id="PTHR12598:SF0">
    <property type="entry name" value="COPPER HOMEOSTASIS PROTEIN CUTC HOMOLOG"/>
    <property type="match status" value="1"/>
</dbReference>
<dbReference type="Pfam" id="PF03932">
    <property type="entry name" value="CutC"/>
    <property type="match status" value="1"/>
</dbReference>
<organism evidence="3 4">
    <name type="scientific">Weissella kandleri</name>
    <dbReference type="NCBI Taxonomy" id="1616"/>
    <lineage>
        <taxon>Bacteria</taxon>
        <taxon>Bacillati</taxon>
        <taxon>Bacillota</taxon>
        <taxon>Bacilli</taxon>
        <taxon>Lactobacillales</taxon>
        <taxon>Lactobacillaceae</taxon>
        <taxon>Weissella</taxon>
    </lineage>
</organism>
<protein>
    <recommendedName>
        <fullName evidence="2">Copper homeostasis protein cutC homolog</fullName>
    </recommendedName>
</protein>
<dbReference type="STRING" id="1616.IV73_GL000002"/>
<proteinExistence type="inferred from homology"/>
<dbReference type="AlphaFoldDB" id="A0A0R2JDT6"/>
<dbReference type="InterPro" id="IPR036822">
    <property type="entry name" value="CutC-like_dom_sf"/>
</dbReference>
<dbReference type="Gene3D" id="3.20.20.380">
    <property type="entry name" value="Copper homeostasis (CutC) domain"/>
    <property type="match status" value="1"/>
</dbReference>
<accession>A0A0R2JDT6</accession>
<evidence type="ECO:0000256" key="2">
    <source>
        <dbReference type="ARBA" id="ARBA00019014"/>
    </source>
</evidence>
<gene>
    <name evidence="3" type="ORF">IV73_GL000002</name>
</gene>
<evidence type="ECO:0000256" key="1">
    <source>
        <dbReference type="ARBA" id="ARBA00007768"/>
    </source>
</evidence>
<keyword evidence="4" id="KW-1185">Reference proteome</keyword>
<sequence length="108" mass="11886">MKELIELAAPMEVVMHMAFDAIQQAEQVASMQWLSQNHVHRILTHGGALTEDLSDTVSHLKALVKAAEQLEEPMIILPGGGVTADNIKQLHNQLGVTQFHGSRIIKLD</sequence>
<dbReference type="SUPFAM" id="SSF110395">
    <property type="entry name" value="CutC-like"/>
    <property type="match status" value="1"/>
</dbReference>
<comment type="caution">
    <text evidence="3">The sequence shown here is derived from an EMBL/GenBank/DDBJ whole genome shotgun (WGS) entry which is preliminary data.</text>
</comment>